<evidence type="ECO:0000313" key="1">
    <source>
        <dbReference type="EMBL" id="ESZ96168.1"/>
    </source>
</evidence>
<dbReference type="HOGENOM" id="CLU_2639495_0_0_1"/>
<proteinExistence type="predicted"/>
<evidence type="ECO:0000313" key="2">
    <source>
        <dbReference type="Proteomes" id="UP000019487"/>
    </source>
</evidence>
<organism evidence="1 2">
    <name type="scientific">Sclerotinia borealis (strain F-4128)</name>
    <dbReference type="NCBI Taxonomy" id="1432307"/>
    <lineage>
        <taxon>Eukaryota</taxon>
        <taxon>Fungi</taxon>
        <taxon>Dikarya</taxon>
        <taxon>Ascomycota</taxon>
        <taxon>Pezizomycotina</taxon>
        <taxon>Leotiomycetes</taxon>
        <taxon>Helotiales</taxon>
        <taxon>Sclerotiniaceae</taxon>
        <taxon>Sclerotinia</taxon>
    </lineage>
</organism>
<comment type="caution">
    <text evidence="1">The sequence shown here is derived from an EMBL/GenBank/DDBJ whole genome shotgun (WGS) entry which is preliminary data.</text>
</comment>
<dbReference type="Proteomes" id="UP000019487">
    <property type="component" value="Unassembled WGS sequence"/>
</dbReference>
<keyword evidence="2" id="KW-1185">Reference proteome</keyword>
<accession>W9CJH9</accession>
<reference evidence="1 2" key="1">
    <citation type="journal article" date="2014" name="Genome Announc.">
        <title>Draft genome sequence of Sclerotinia borealis, a psychrophilic plant pathogenic fungus.</title>
        <authorList>
            <person name="Mardanov A.V."/>
            <person name="Beletsky A.V."/>
            <person name="Kadnikov V.V."/>
            <person name="Ignatov A.N."/>
            <person name="Ravin N.V."/>
        </authorList>
    </citation>
    <scope>NUCLEOTIDE SEQUENCE [LARGE SCALE GENOMIC DNA]</scope>
    <source>
        <strain evidence="2">F-4157</strain>
    </source>
</reference>
<dbReference type="AlphaFoldDB" id="W9CJH9"/>
<gene>
    <name evidence="1" type="ORF">SBOR_3443</name>
</gene>
<dbReference type="EMBL" id="AYSA01000149">
    <property type="protein sequence ID" value="ESZ96168.1"/>
    <property type="molecule type" value="Genomic_DNA"/>
</dbReference>
<protein>
    <submittedName>
        <fullName evidence="1">Uncharacterized protein</fullName>
    </submittedName>
</protein>
<name>W9CJH9_SCLBF</name>
<sequence>MHSKFEEIPRHGNHNRNRRLDDAYLQEVGLFSRNLSTMGPHDSLVNDTLIVAQWLAVTRGSRYPLRRHGYEAQDIGA</sequence>